<organism evidence="1 2">
    <name type="scientific">Aequorivita viscosa</name>
    <dbReference type="NCBI Taxonomy" id="797419"/>
    <lineage>
        <taxon>Bacteria</taxon>
        <taxon>Pseudomonadati</taxon>
        <taxon>Bacteroidota</taxon>
        <taxon>Flavobacteriia</taxon>
        <taxon>Flavobacteriales</taxon>
        <taxon>Flavobacteriaceae</taxon>
        <taxon>Aequorivita</taxon>
    </lineage>
</organism>
<dbReference type="Proteomes" id="UP000184172">
    <property type="component" value="Unassembled WGS sequence"/>
</dbReference>
<name>A0A1M6M028_9FLAO</name>
<proteinExistence type="predicted"/>
<reference evidence="2" key="1">
    <citation type="submission" date="2016-11" db="EMBL/GenBank/DDBJ databases">
        <authorList>
            <person name="Varghese N."/>
            <person name="Submissions S."/>
        </authorList>
    </citation>
    <scope>NUCLEOTIDE SEQUENCE [LARGE SCALE GENOMIC DNA]</scope>
    <source>
        <strain evidence="2">DSM 26349</strain>
    </source>
</reference>
<gene>
    <name evidence="1" type="ORF">SAMN04487908_1258</name>
</gene>
<evidence type="ECO:0000313" key="1">
    <source>
        <dbReference type="EMBL" id="SHJ76829.1"/>
    </source>
</evidence>
<dbReference type="AlphaFoldDB" id="A0A1M6M028"/>
<keyword evidence="2" id="KW-1185">Reference proteome</keyword>
<dbReference type="STRING" id="797419.SAMN05216556_12452"/>
<evidence type="ECO:0000313" key="2">
    <source>
        <dbReference type="Proteomes" id="UP000184172"/>
    </source>
</evidence>
<protein>
    <submittedName>
        <fullName evidence="1">Uncharacterized protein</fullName>
    </submittedName>
</protein>
<sequence length="46" mass="5666">MSFTLYSLFKFFVEVEYNRTKNKIINLIAFEEGKLLERYWILTDLK</sequence>
<accession>A0A1M6M028</accession>
<dbReference type="EMBL" id="FQYV01000025">
    <property type="protein sequence ID" value="SHJ76829.1"/>
    <property type="molecule type" value="Genomic_DNA"/>
</dbReference>